<dbReference type="Gene3D" id="1.25.40.10">
    <property type="entry name" value="Tetratricopeptide repeat domain"/>
    <property type="match status" value="2"/>
</dbReference>
<dbReference type="InterPro" id="IPR057027">
    <property type="entry name" value="TPR_mt"/>
</dbReference>
<dbReference type="OrthoDB" id="185373at2759"/>
<evidence type="ECO:0000259" key="3">
    <source>
        <dbReference type="Pfam" id="PF23276"/>
    </source>
</evidence>
<sequence>MASQTQARCLRALARAGHTLHRAARMQWPRSATADRSHVMVSALCAIRTVCTSTPPQYLPSYIASSLYEPPNAREFAELDEVEVEKEIQSLLSEQGHNQSASLASSTAPDPMTLQQRTLPWYNLALDRLMERRDFRGIFAKCQEMTQRGIAPNGETYLYYFAACKFTGQFQRAFRGLEQLLNHGLPTNIAHYHAVMEIALRRQYSYGCQKVYDLMVQHGTKPTALTYQFLIGTLCQENQVELAHRLWNILQNDRIKPTPTTSQLLIVALARTQAPQEAFAILLTCEENNVAIAASTYMALFRVAADRYHMDATIHTWKKVVDVFRLQPTQGDCLLALRATATKGRPDLASDVIRIMNLYQYECGAPHLDHLFTSFVRVSDWKSALNVLELLREAGHDVTRTILQPLERRLLRIPKSIPVVLDMVRELQLEGKPPFLAVLNTLMSVATRHGSVRDAVSFLRRFSSEFHVDPNRDTYHIMLEGCLSTKDSEMAHDLFSEMKQAGGELAPDTKTYTKMIITVANQPNYEDAFVLLEEMKKLNLVPTSAIYTTIIRSCLKAGDSRAKLALKEMELFGYPPSAQLLDKVNASFPAEA</sequence>
<reference evidence="4" key="1">
    <citation type="submission" date="2022-07" db="EMBL/GenBank/DDBJ databases">
        <title>Phylogenomic reconstructions and comparative analyses of Kickxellomycotina fungi.</title>
        <authorList>
            <person name="Reynolds N.K."/>
            <person name="Stajich J.E."/>
            <person name="Barry K."/>
            <person name="Grigoriev I.V."/>
            <person name="Crous P."/>
            <person name="Smith M.E."/>
        </authorList>
    </citation>
    <scope>NUCLEOTIDE SEQUENCE</scope>
    <source>
        <strain evidence="4">RSA 567</strain>
    </source>
</reference>
<dbReference type="InterPro" id="IPR011990">
    <property type="entry name" value="TPR-like_helical_dom_sf"/>
</dbReference>
<evidence type="ECO:0000256" key="1">
    <source>
        <dbReference type="ARBA" id="ARBA00022737"/>
    </source>
</evidence>
<keyword evidence="5" id="KW-1185">Reference proteome</keyword>
<dbReference type="PROSITE" id="PS51375">
    <property type="entry name" value="PPR"/>
    <property type="match status" value="3"/>
</dbReference>
<dbReference type="EMBL" id="JANBQB010000005">
    <property type="protein sequence ID" value="KAJ1985071.1"/>
    <property type="molecule type" value="Genomic_DNA"/>
</dbReference>
<dbReference type="NCBIfam" id="TIGR00756">
    <property type="entry name" value="PPR"/>
    <property type="match status" value="1"/>
</dbReference>
<feature type="repeat" description="PPR" evidence="2">
    <location>
        <begin position="471"/>
        <end position="505"/>
    </location>
</feature>
<feature type="domain" description="Pentatricopeptide repeat-containing protein-mitochondrial" evidence="3">
    <location>
        <begin position="196"/>
        <end position="319"/>
    </location>
</feature>
<dbReference type="GO" id="GO:0031930">
    <property type="term" value="P:mitochondria-nucleus signaling pathway"/>
    <property type="evidence" value="ECO:0007669"/>
    <property type="project" value="TreeGrafter"/>
</dbReference>
<feature type="repeat" description="PPR" evidence="2">
    <location>
        <begin position="508"/>
        <end position="542"/>
    </location>
</feature>
<dbReference type="PANTHER" id="PTHR47936">
    <property type="entry name" value="PPR_LONG DOMAIN-CONTAINING PROTEIN"/>
    <property type="match status" value="1"/>
</dbReference>
<feature type="domain" description="Pentatricopeptide repeat-containing protein-mitochondrial" evidence="3">
    <location>
        <begin position="331"/>
        <end position="460"/>
    </location>
</feature>
<feature type="repeat" description="PPR" evidence="2">
    <location>
        <begin position="223"/>
        <end position="257"/>
    </location>
</feature>
<dbReference type="Pfam" id="PF23276">
    <property type="entry name" value="TPR_24"/>
    <property type="match status" value="2"/>
</dbReference>
<evidence type="ECO:0000313" key="5">
    <source>
        <dbReference type="Proteomes" id="UP001151582"/>
    </source>
</evidence>
<proteinExistence type="predicted"/>
<dbReference type="InterPro" id="IPR002885">
    <property type="entry name" value="PPR_rpt"/>
</dbReference>
<comment type="caution">
    <text evidence="4">The sequence shown here is derived from an EMBL/GenBank/DDBJ whole genome shotgun (WGS) entry which is preliminary data.</text>
</comment>
<dbReference type="Pfam" id="PF13041">
    <property type="entry name" value="PPR_2"/>
    <property type="match status" value="1"/>
</dbReference>
<evidence type="ECO:0000256" key="2">
    <source>
        <dbReference type="PROSITE-ProRule" id="PRU00708"/>
    </source>
</evidence>
<protein>
    <recommendedName>
        <fullName evidence="3">Pentatricopeptide repeat-containing protein-mitochondrial domain-containing protein</fullName>
    </recommendedName>
</protein>
<keyword evidence="1" id="KW-0677">Repeat</keyword>
<accession>A0A9W8BD01</accession>
<dbReference type="PANTHER" id="PTHR47936:SF1">
    <property type="entry name" value="PENTATRICOPEPTIDE REPEAT-CONTAINING PROTEIN GUN1, CHLOROPLASTIC"/>
    <property type="match status" value="1"/>
</dbReference>
<evidence type="ECO:0000313" key="4">
    <source>
        <dbReference type="EMBL" id="KAJ1985071.1"/>
    </source>
</evidence>
<gene>
    <name evidence="4" type="ORF">H4R34_000248</name>
</gene>
<organism evidence="4 5">
    <name type="scientific">Dimargaris verticillata</name>
    <dbReference type="NCBI Taxonomy" id="2761393"/>
    <lineage>
        <taxon>Eukaryota</taxon>
        <taxon>Fungi</taxon>
        <taxon>Fungi incertae sedis</taxon>
        <taxon>Zoopagomycota</taxon>
        <taxon>Kickxellomycotina</taxon>
        <taxon>Dimargaritomycetes</taxon>
        <taxon>Dimargaritales</taxon>
        <taxon>Dimargaritaceae</taxon>
        <taxon>Dimargaris</taxon>
    </lineage>
</organism>
<name>A0A9W8BD01_9FUNG</name>
<dbReference type="Proteomes" id="UP001151582">
    <property type="component" value="Unassembled WGS sequence"/>
</dbReference>
<dbReference type="AlphaFoldDB" id="A0A9W8BD01"/>